<reference evidence="2" key="1">
    <citation type="submission" date="2023-03" db="EMBL/GenBank/DDBJ databases">
        <title>Massive genome expansion in bonnet fungi (Mycena s.s.) driven by repeated elements and novel gene families across ecological guilds.</title>
        <authorList>
            <consortium name="Lawrence Berkeley National Laboratory"/>
            <person name="Harder C.B."/>
            <person name="Miyauchi S."/>
            <person name="Viragh M."/>
            <person name="Kuo A."/>
            <person name="Thoen E."/>
            <person name="Andreopoulos B."/>
            <person name="Lu D."/>
            <person name="Skrede I."/>
            <person name="Drula E."/>
            <person name="Henrissat B."/>
            <person name="Morin E."/>
            <person name="Kohler A."/>
            <person name="Barry K."/>
            <person name="LaButti K."/>
            <person name="Morin E."/>
            <person name="Salamov A."/>
            <person name="Lipzen A."/>
            <person name="Mereny Z."/>
            <person name="Hegedus B."/>
            <person name="Baldrian P."/>
            <person name="Stursova M."/>
            <person name="Weitz H."/>
            <person name="Taylor A."/>
            <person name="Grigoriev I.V."/>
            <person name="Nagy L.G."/>
            <person name="Martin F."/>
            <person name="Kauserud H."/>
        </authorList>
    </citation>
    <scope>NUCLEOTIDE SEQUENCE</scope>
    <source>
        <strain evidence="2">9144</strain>
    </source>
</reference>
<dbReference type="AlphaFoldDB" id="A0AAD6YGD3"/>
<sequence>MVGFCDAQWPKTTWGFSREDARLRLRDQDSTDYHGAEGAYYSDSGDALDDKNPERELARSISVPSCAGCSELQERAEMGAGLLDDRGAALASDSGLGALEKRWRQWALMAVLIGPSAPAGVYSYQSDHPVVFRIHGLVTSASLREGNRRGNQRQRLPRRILYIHGNLLQKHEKFCSDVGHGVWPAEEEYPGRRRPQPPTGLSHGISSNPLAPRLEVMRETPTDK</sequence>
<feature type="compositionally biased region" description="Basic and acidic residues" evidence="1">
    <location>
        <begin position="215"/>
        <end position="224"/>
    </location>
</feature>
<gene>
    <name evidence="2" type="ORF">GGX14DRAFT_395639</name>
</gene>
<accession>A0AAD6YGD3</accession>
<name>A0AAD6YGD3_9AGAR</name>
<dbReference type="Proteomes" id="UP001219525">
    <property type="component" value="Unassembled WGS sequence"/>
</dbReference>
<dbReference type="EMBL" id="JARJCW010000033">
    <property type="protein sequence ID" value="KAJ7208483.1"/>
    <property type="molecule type" value="Genomic_DNA"/>
</dbReference>
<proteinExistence type="predicted"/>
<protein>
    <submittedName>
        <fullName evidence="2">Uncharacterized protein</fullName>
    </submittedName>
</protein>
<feature type="region of interest" description="Disordered" evidence="1">
    <location>
        <begin position="186"/>
        <end position="224"/>
    </location>
</feature>
<keyword evidence="3" id="KW-1185">Reference proteome</keyword>
<comment type="caution">
    <text evidence="2">The sequence shown here is derived from an EMBL/GenBank/DDBJ whole genome shotgun (WGS) entry which is preliminary data.</text>
</comment>
<evidence type="ECO:0000313" key="2">
    <source>
        <dbReference type="EMBL" id="KAJ7208483.1"/>
    </source>
</evidence>
<evidence type="ECO:0000313" key="3">
    <source>
        <dbReference type="Proteomes" id="UP001219525"/>
    </source>
</evidence>
<evidence type="ECO:0000256" key="1">
    <source>
        <dbReference type="SAM" id="MobiDB-lite"/>
    </source>
</evidence>
<organism evidence="2 3">
    <name type="scientific">Mycena pura</name>
    <dbReference type="NCBI Taxonomy" id="153505"/>
    <lineage>
        <taxon>Eukaryota</taxon>
        <taxon>Fungi</taxon>
        <taxon>Dikarya</taxon>
        <taxon>Basidiomycota</taxon>
        <taxon>Agaricomycotina</taxon>
        <taxon>Agaricomycetes</taxon>
        <taxon>Agaricomycetidae</taxon>
        <taxon>Agaricales</taxon>
        <taxon>Marasmiineae</taxon>
        <taxon>Mycenaceae</taxon>
        <taxon>Mycena</taxon>
    </lineage>
</organism>